<sequence>MKYEMTLEQRDRIMEQLSEEQRHFLHHELVRGRRTLFARQLARKKCQFIPEDAQFEDIESFIEEWDYIGFTDSGEVSPLTKCECGRSLRYQHQVLHVPTNTIRYFGIEHLQLHTGIDAKAIADIMKGFDVLDGELNEVLSKYQNGWQLGQHLFLPLPEELEVPLDIQAQIDAELPLLDRQLARLRRKLHELDVVNRKKRLAAALTYYDAPPDIGDDPREPEFMQLTDTAGNPPPPPSQEFTEAEPETVLGSFLFGEEAVQQGAFSFGESSSGQAAFVFDEPAGSQGAFVFDEAAESQGAFLFDEPSASPNQDAQTFEEAGRKLGAAMRRETETSSSDAKRSSPFYLPPEAQSVVNDALKYGRISTLAISNFLIEQKLVQDTRMSTGKPAIYIAVAAYMDKLSAERLCELTSSNSEDRVYEKV</sequence>
<gene>
    <name evidence="2" type="ORF">FHS16_003661</name>
</gene>
<dbReference type="Proteomes" id="UP000518605">
    <property type="component" value="Unassembled WGS sequence"/>
</dbReference>
<keyword evidence="3" id="KW-1185">Reference proteome</keyword>
<comment type="caution">
    <text evidence="2">The sequence shown here is derived from an EMBL/GenBank/DDBJ whole genome shotgun (WGS) entry which is preliminary data.</text>
</comment>
<evidence type="ECO:0000256" key="1">
    <source>
        <dbReference type="SAM" id="MobiDB-lite"/>
    </source>
</evidence>
<dbReference type="RefSeq" id="WP_183565450.1">
    <property type="nucleotide sequence ID" value="NZ_CBCSLB010000010.1"/>
</dbReference>
<protein>
    <recommendedName>
        <fullName evidence="4">DUF3895 domain-containing protein</fullName>
    </recommendedName>
</protein>
<reference evidence="2 3" key="1">
    <citation type="submission" date="2020-08" db="EMBL/GenBank/DDBJ databases">
        <title>Genomic Encyclopedia of Type Strains, Phase III (KMG-III): the genomes of soil and plant-associated and newly described type strains.</title>
        <authorList>
            <person name="Whitman W."/>
        </authorList>
    </citation>
    <scope>NUCLEOTIDE SEQUENCE [LARGE SCALE GENOMIC DNA]</scope>
    <source>
        <strain evidence="2 3">CECT 8234</strain>
    </source>
</reference>
<organism evidence="2 3">
    <name type="scientific">Paenibacillus endophyticus</name>
    <dbReference type="NCBI Taxonomy" id="1294268"/>
    <lineage>
        <taxon>Bacteria</taxon>
        <taxon>Bacillati</taxon>
        <taxon>Bacillota</taxon>
        <taxon>Bacilli</taxon>
        <taxon>Bacillales</taxon>
        <taxon>Paenibacillaceae</taxon>
        <taxon>Paenibacillus</taxon>
    </lineage>
</organism>
<feature type="region of interest" description="Disordered" evidence="1">
    <location>
        <begin position="324"/>
        <end position="344"/>
    </location>
</feature>
<feature type="compositionally biased region" description="Basic and acidic residues" evidence="1">
    <location>
        <begin position="327"/>
        <end position="340"/>
    </location>
</feature>
<name>A0A7W5C9F2_9BACL</name>
<evidence type="ECO:0000313" key="3">
    <source>
        <dbReference type="Proteomes" id="UP000518605"/>
    </source>
</evidence>
<accession>A0A7W5C9F2</accession>
<evidence type="ECO:0000313" key="2">
    <source>
        <dbReference type="EMBL" id="MBB3153586.1"/>
    </source>
</evidence>
<evidence type="ECO:0008006" key="4">
    <source>
        <dbReference type="Google" id="ProtNLM"/>
    </source>
</evidence>
<dbReference type="AlphaFoldDB" id="A0A7W5C9F2"/>
<proteinExistence type="predicted"/>
<dbReference type="EMBL" id="JACHXW010000011">
    <property type="protein sequence ID" value="MBB3153586.1"/>
    <property type="molecule type" value="Genomic_DNA"/>
</dbReference>